<reference evidence="8" key="1">
    <citation type="submission" date="2022-06" db="EMBL/GenBank/DDBJ databases">
        <title>Genomic Encyclopedia of Archaeal and Bacterial Type Strains, Phase II (KMG-II): from individual species to whole genera.</title>
        <authorList>
            <person name="Goeker M."/>
        </authorList>
    </citation>
    <scope>NUCLEOTIDE SEQUENCE</scope>
    <source>
        <strain evidence="8">DSM 26652</strain>
    </source>
</reference>
<feature type="transmembrane region" description="Helical" evidence="7">
    <location>
        <begin position="187"/>
        <end position="205"/>
    </location>
</feature>
<organism evidence="8 9">
    <name type="scientific">Promicromonospora thailandica</name>
    <dbReference type="NCBI Taxonomy" id="765201"/>
    <lineage>
        <taxon>Bacteria</taxon>
        <taxon>Bacillati</taxon>
        <taxon>Actinomycetota</taxon>
        <taxon>Actinomycetes</taxon>
        <taxon>Micrococcales</taxon>
        <taxon>Promicromonosporaceae</taxon>
        <taxon>Promicromonospora</taxon>
    </lineage>
</organism>
<feature type="transmembrane region" description="Helical" evidence="7">
    <location>
        <begin position="226"/>
        <end position="249"/>
    </location>
</feature>
<dbReference type="InterPro" id="IPR050367">
    <property type="entry name" value="APC_superfamily"/>
</dbReference>
<dbReference type="Gene3D" id="1.20.1740.10">
    <property type="entry name" value="Amino acid/polyamine transporter I"/>
    <property type="match status" value="1"/>
</dbReference>
<dbReference type="EMBL" id="JAMTCS010000009">
    <property type="protein sequence ID" value="MCP2265651.1"/>
    <property type="molecule type" value="Genomic_DNA"/>
</dbReference>
<feature type="transmembrane region" description="Helical" evidence="7">
    <location>
        <begin position="91"/>
        <end position="112"/>
    </location>
</feature>
<keyword evidence="3 7" id="KW-0812">Transmembrane</keyword>
<feature type="transmembrane region" description="Helical" evidence="7">
    <location>
        <begin position="327"/>
        <end position="348"/>
    </location>
</feature>
<accession>A0A9X2JW09</accession>
<keyword evidence="2" id="KW-1003">Cell membrane</keyword>
<dbReference type="GO" id="GO:0022857">
    <property type="term" value="F:transmembrane transporter activity"/>
    <property type="evidence" value="ECO:0007669"/>
    <property type="project" value="InterPro"/>
</dbReference>
<feature type="region of interest" description="Disordered" evidence="6">
    <location>
        <begin position="416"/>
        <end position="435"/>
    </location>
</feature>
<dbReference type="PIRSF" id="PIRSF006060">
    <property type="entry name" value="AA_transporter"/>
    <property type="match status" value="1"/>
</dbReference>
<evidence type="ECO:0000256" key="7">
    <source>
        <dbReference type="SAM" id="Phobius"/>
    </source>
</evidence>
<dbReference type="Proteomes" id="UP001139493">
    <property type="component" value="Unassembled WGS sequence"/>
</dbReference>
<proteinExistence type="predicted"/>
<dbReference type="AlphaFoldDB" id="A0A9X2JW09"/>
<evidence type="ECO:0000256" key="6">
    <source>
        <dbReference type="SAM" id="MobiDB-lite"/>
    </source>
</evidence>
<feature type="transmembrane region" description="Helical" evidence="7">
    <location>
        <begin position="15"/>
        <end position="37"/>
    </location>
</feature>
<evidence type="ECO:0000256" key="2">
    <source>
        <dbReference type="ARBA" id="ARBA00022475"/>
    </source>
</evidence>
<evidence type="ECO:0000256" key="1">
    <source>
        <dbReference type="ARBA" id="ARBA00004651"/>
    </source>
</evidence>
<evidence type="ECO:0000313" key="8">
    <source>
        <dbReference type="EMBL" id="MCP2265651.1"/>
    </source>
</evidence>
<dbReference type="PANTHER" id="PTHR42770:SF13">
    <property type="entry name" value="L-METHIONINE_BRANCHED-CHAIN AMINO ACID EXPORTER YJEH"/>
    <property type="match status" value="1"/>
</dbReference>
<feature type="transmembrane region" description="Helical" evidence="7">
    <location>
        <begin position="118"/>
        <end position="144"/>
    </location>
</feature>
<comment type="subcellular location">
    <subcellularLocation>
        <location evidence="1">Cell membrane</location>
        <topology evidence="1">Multi-pass membrane protein</topology>
    </subcellularLocation>
</comment>
<feature type="transmembrane region" description="Helical" evidence="7">
    <location>
        <begin position="49"/>
        <end position="70"/>
    </location>
</feature>
<comment type="caution">
    <text evidence="8">The sequence shown here is derived from an EMBL/GenBank/DDBJ whole genome shotgun (WGS) entry which is preliminary data.</text>
</comment>
<gene>
    <name evidence="8" type="ORF">APR03_003009</name>
</gene>
<feature type="transmembrane region" description="Helical" evidence="7">
    <location>
        <begin position="156"/>
        <end position="175"/>
    </location>
</feature>
<feature type="transmembrane region" description="Helical" evidence="7">
    <location>
        <begin position="386"/>
        <end position="412"/>
    </location>
</feature>
<dbReference type="PANTHER" id="PTHR42770">
    <property type="entry name" value="AMINO ACID TRANSPORTER-RELATED"/>
    <property type="match status" value="1"/>
</dbReference>
<evidence type="ECO:0000256" key="3">
    <source>
        <dbReference type="ARBA" id="ARBA00022692"/>
    </source>
</evidence>
<dbReference type="RefSeq" id="WP_253836951.1">
    <property type="nucleotide sequence ID" value="NZ_JAMTCS010000009.1"/>
</dbReference>
<name>A0A9X2JW09_9MICO</name>
<feature type="transmembrane region" description="Helical" evidence="7">
    <location>
        <begin position="354"/>
        <end position="374"/>
    </location>
</feature>
<protein>
    <submittedName>
        <fullName evidence="8">Amino acid efflux transporter</fullName>
    </submittedName>
</protein>
<dbReference type="Pfam" id="PF13520">
    <property type="entry name" value="AA_permease_2"/>
    <property type="match status" value="1"/>
</dbReference>
<dbReference type="InterPro" id="IPR002293">
    <property type="entry name" value="AA/rel_permease1"/>
</dbReference>
<keyword evidence="4 7" id="KW-1133">Transmembrane helix</keyword>
<keyword evidence="9" id="KW-1185">Reference proteome</keyword>
<evidence type="ECO:0000256" key="4">
    <source>
        <dbReference type="ARBA" id="ARBA00022989"/>
    </source>
</evidence>
<sequence length="435" mass="43134">MEENARPGPQGRRGLGVVTGSVMLLGAVLGPGALTLPTLAADAAGPASLLAWALLLLAGVPVAATFAALGGTYPDGGGVAHFAALAFDGRIAAAASWWFLAAVPLGVTAAGLMGGHYVAAALGAGPGFATGVGLGLLAASFALNAVGLHATGRVQVLTAGVLVTLLVVTVAVSLGDVRPESFTPFAPHGWSGVGVAATVLFFAFAGWEAATHLSADFADPGRGLRLATALALAVVTVLYLGLSVVTLGVLGPTAGHDPAPLLTLLQRAFGTAGTVPATAAALVLTFGAINAYLAGGARLGAALGRDRALPRWLVGRTRPGREPRRSLAFLAACCLVVTAPVLGGVLSLDGLVRATSALLAAVTLVGTLAGVRLLRGRQRGTAAVASAFLVVVLVFCGALLALPAAVGVVAVLHSRGSSRGKDTPVSSSETAHRRR</sequence>
<feature type="transmembrane region" description="Helical" evidence="7">
    <location>
        <begin position="269"/>
        <end position="293"/>
    </location>
</feature>
<dbReference type="GO" id="GO:0005886">
    <property type="term" value="C:plasma membrane"/>
    <property type="evidence" value="ECO:0007669"/>
    <property type="project" value="UniProtKB-SubCell"/>
</dbReference>
<evidence type="ECO:0000256" key="5">
    <source>
        <dbReference type="ARBA" id="ARBA00023136"/>
    </source>
</evidence>
<keyword evidence="5 7" id="KW-0472">Membrane</keyword>
<evidence type="ECO:0000313" key="9">
    <source>
        <dbReference type="Proteomes" id="UP001139493"/>
    </source>
</evidence>